<sequence length="612" mass="70100">MNSNQFKILFVTLILISISVINTFGQFQQIPTPKKNVDINIKSARKSDETKLTLPFWDDFSKSEIRDDLWINSGVTHSFSAGNLPPSLGVAVFDGIGNDGRPYETNPINQGFTDRLESRPFDLTGLSDQEKESVYISFFWQAGGKGELPDSNDQISLQFLNNNGDWTEIWSQTGNLIAEQFFFTQETIKVTEEFQHEAFQFRFLTRGRASGPFDTWLIDYVYLNKNRTSTNLNFRDRTLTGLNTPIFEKYSSIPLFELQANSEKYLSPISNEFNNLENRFRAMEFTVELREKESNELVLKINNNTPINPVPLALERRQFTSNQISNIPVPEEEGDLELVTYLSSGDEILFQIVGGDTLRFPEVDFRINDTARTTIAIRDYFAYDNGSLDYSAGINQRSGMLAQRFEKTEDAYLKGISINFSNFTQFGRGVDIMVWNNLSEDPIYVKESVIPQKDVLEEFSYFEIDENILLEDVFYVGFMQFTNDFIYVGLDKSKDNGEEIFFNVTGTWQQNELVSGSLMIRSHLSSLPPFEQIESNFPKKILIYPNPVVDYLMIEGNFELIQVLDPYGRAIKVEINDAEKGKILNFAGTKSGLYLINVLEQGEPKSYRILVK</sequence>
<dbReference type="Proteomes" id="UP001165430">
    <property type="component" value="Unassembled WGS sequence"/>
</dbReference>
<comment type="caution">
    <text evidence="2">The sequence shown here is derived from an EMBL/GenBank/DDBJ whole genome shotgun (WGS) entry which is preliminary data.</text>
</comment>
<evidence type="ECO:0000259" key="1">
    <source>
        <dbReference type="Pfam" id="PF18962"/>
    </source>
</evidence>
<gene>
    <name evidence="2" type="ORF">MM213_12425</name>
</gene>
<proteinExistence type="predicted"/>
<dbReference type="EMBL" id="JAKZGO010000009">
    <property type="protein sequence ID" value="MCH7414297.1"/>
    <property type="molecule type" value="Genomic_DNA"/>
</dbReference>
<organism evidence="2 3">
    <name type="scientific">Belliella alkalica</name>
    <dbReference type="NCBI Taxonomy" id="1730871"/>
    <lineage>
        <taxon>Bacteria</taxon>
        <taxon>Pseudomonadati</taxon>
        <taxon>Bacteroidota</taxon>
        <taxon>Cytophagia</taxon>
        <taxon>Cytophagales</taxon>
        <taxon>Cyclobacteriaceae</taxon>
        <taxon>Belliella</taxon>
    </lineage>
</organism>
<keyword evidence="3" id="KW-1185">Reference proteome</keyword>
<dbReference type="InterPro" id="IPR026444">
    <property type="entry name" value="Secre_tail"/>
</dbReference>
<dbReference type="RefSeq" id="WP_241412701.1">
    <property type="nucleotide sequence ID" value="NZ_JAKZGO010000009.1"/>
</dbReference>
<name>A0ABS9VCZ3_9BACT</name>
<dbReference type="Gene3D" id="2.60.120.260">
    <property type="entry name" value="Galactose-binding domain-like"/>
    <property type="match status" value="1"/>
</dbReference>
<feature type="domain" description="Secretion system C-terminal sorting" evidence="1">
    <location>
        <begin position="543"/>
        <end position="605"/>
    </location>
</feature>
<evidence type="ECO:0000313" key="2">
    <source>
        <dbReference type="EMBL" id="MCH7414297.1"/>
    </source>
</evidence>
<protein>
    <submittedName>
        <fullName evidence="2">T9SS type A sorting domain-containing protein</fullName>
    </submittedName>
</protein>
<evidence type="ECO:0000313" key="3">
    <source>
        <dbReference type="Proteomes" id="UP001165430"/>
    </source>
</evidence>
<dbReference type="Pfam" id="PF18962">
    <property type="entry name" value="Por_Secre_tail"/>
    <property type="match status" value="1"/>
</dbReference>
<reference evidence="2" key="1">
    <citation type="submission" date="2022-03" db="EMBL/GenBank/DDBJ databases">
        <title>De novo assembled genomes of Belliella spp. (Cyclobacteriaceae) strains.</title>
        <authorList>
            <person name="Szabo A."/>
            <person name="Korponai K."/>
            <person name="Felfoldi T."/>
        </authorList>
    </citation>
    <scope>NUCLEOTIDE SEQUENCE</scope>
    <source>
        <strain evidence="2">DSM 111903</strain>
    </source>
</reference>
<accession>A0ABS9VCZ3</accession>